<reference evidence="3 4" key="1">
    <citation type="submission" date="2014-11" db="EMBL/GenBank/DDBJ databases">
        <authorList>
            <person name="Wibberg Daniel"/>
        </authorList>
    </citation>
    <scope>NUCLEOTIDE SEQUENCE [LARGE SCALE GENOMIC DNA]</scope>
    <source>
        <strain evidence="3">Rhizoctonia solani AG1-IB 7/3/14</strain>
    </source>
</reference>
<evidence type="ECO:0000313" key="3">
    <source>
        <dbReference type="EMBL" id="CEL58913.1"/>
    </source>
</evidence>
<dbReference type="EMBL" id="LN679135">
    <property type="protein sequence ID" value="CEL58913.1"/>
    <property type="molecule type" value="Genomic_DNA"/>
</dbReference>
<dbReference type="Proteomes" id="UP000059188">
    <property type="component" value="Unassembled WGS sequence"/>
</dbReference>
<dbReference type="InterPro" id="IPR002213">
    <property type="entry name" value="UDP_glucos_trans"/>
</dbReference>
<dbReference type="PANTHER" id="PTHR48047:SF69">
    <property type="entry name" value="UDP-GLUCOSYLTRANSFERASE"/>
    <property type="match status" value="1"/>
</dbReference>
<dbReference type="STRING" id="1108050.A0A0B7FRQ3"/>
<comment type="similarity">
    <text evidence="1">Belongs to the UDP-glycosyltransferase family.</text>
</comment>
<organism evidence="3 4">
    <name type="scientific">Thanatephorus cucumeris (strain AG1-IB / isolate 7/3/14)</name>
    <name type="common">Lettuce bottom rot fungus</name>
    <name type="synonym">Rhizoctonia solani</name>
    <dbReference type="NCBI Taxonomy" id="1108050"/>
    <lineage>
        <taxon>Eukaryota</taxon>
        <taxon>Fungi</taxon>
        <taxon>Dikarya</taxon>
        <taxon>Basidiomycota</taxon>
        <taxon>Agaricomycotina</taxon>
        <taxon>Agaricomycetes</taxon>
        <taxon>Cantharellales</taxon>
        <taxon>Ceratobasidiaceae</taxon>
        <taxon>Rhizoctonia</taxon>
        <taxon>Rhizoctonia solani AG-1</taxon>
    </lineage>
</organism>
<keyword evidence="4" id="KW-1185">Reference proteome</keyword>
<dbReference type="Pfam" id="PF00201">
    <property type="entry name" value="UDPGT"/>
    <property type="match status" value="1"/>
</dbReference>
<dbReference type="Gene3D" id="3.40.50.2000">
    <property type="entry name" value="Glycogen Phosphorylase B"/>
    <property type="match status" value="2"/>
</dbReference>
<keyword evidence="2 3" id="KW-0808">Transferase</keyword>
<dbReference type="PANTHER" id="PTHR48047">
    <property type="entry name" value="GLYCOSYLTRANSFERASE"/>
    <property type="match status" value="1"/>
</dbReference>
<dbReference type="AlphaFoldDB" id="A0A0B7FRQ3"/>
<dbReference type="GO" id="GO:0035251">
    <property type="term" value="F:UDP-glucosyltransferase activity"/>
    <property type="evidence" value="ECO:0007669"/>
    <property type="project" value="TreeGrafter"/>
</dbReference>
<gene>
    <name evidence="3" type="ORF">RSOLAG1IB_08934</name>
</gene>
<protein>
    <submittedName>
        <fullName evidence="3">UDP-glycosyltransferase 74C1</fullName>
    </submittedName>
</protein>
<evidence type="ECO:0000256" key="1">
    <source>
        <dbReference type="ARBA" id="ARBA00009995"/>
    </source>
</evidence>
<proteinExistence type="inferred from homology"/>
<evidence type="ECO:0000256" key="2">
    <source>
        <dbReference type="ARBA" id="ARBA00022679"/>
    </source>
</evidence>
<dbReference type="OrthoDB" id="5835829at2759"/>
<dbReference type="SUPFAM" id="SSF53756">
    <property type="entry name" value="UDP-Glycosyltransferase/glycogen phosphorylase"/>
    <property type="match status" value="2"/>
</dbReference>
<name>A0A0B7FRQ3_THACB</name>
<evidence type="ECO:0000313" key="4">
    <source>
        <dbReference type="Proteomes" id="UP000059188"/>
    </source>
</evidence>
<accession>A0A0B7FRQ3</accession>
<sequence>MVSSPLKHIVFVPGPPWGHLRPGMKTALRLVEKFQDLFISLFVYDTELNKAIKYLSAQPSAYTRRIRIVTESSNGGPAVSHNDMSEAIMALEAAFSSWITKEVQQASILQVDAQPVNAPCLIIEDLFTAGVSLVSKEMHKLPVVGWWLMPAGSLVAILKVLIIDQEQSVSKGLPLSGAQSEHSLTEASRIDRQESFDRLVSVPGIPPHYEWEFATQDVPDMQLFIAFLSTRLANMMKHVETVFCCTTFEMEPIVAAALSGTFGKPMKTFFVGPSVDLIPPHLPDPSSPVTQFLDRAYTDNGAHSVIYISFGTLFFPLPSSTPHLMAALDEIPKAGLRFVFALSSANATLDKSWMDGHVQAGNAIFPEWTNQTAVLEHPVSSSDFFVSFAVSYIPPLLSRRAISPQAIHYFLSHGGWNSSTEAIVRGVPMIFWPMAADQPMNSIQIATVHDCGFELLQVRTGPAKSTAYRNGAEVEIAGTEDAVRAEMKRILKMSKGLRGKHQRMNVRMLGQVVVDSLGPGGSGDIALGNLGQAIGLV</sequence>